<organism evidence="2 3">
    <name type="scientific">Ectopseudomonas mendocina</name>
    <name type="common">Pseudomonas mendocina</name>
    <dbReference type="NCBI Taxonomy" id="300"/>
    <lineage>
        <taxon>Bacteria</taxon>
        <taxon>Pseudomonadati</taxon>
        <taxon>Pseudomonadota</taxon>
        <taxon>Gammaproteobacteria</taxon>
        <taxon>Pseudomonadales</taxon>
        <taxon>Pseudomonadaceae</taxon>
        <taxon>Ectopseudomonas</taxon>
    </lineage>
</organism>
<reference evidence="2 3" key="1">
    <citation type="submission" date="2018-03" db="EMBL/GenBank/DDBJ databases">
        <title>Complete genome sequence and methylome analysis of Pseudomonas mendocina NEB 698.</title>
        <authorList>
            <person name="Morgan R.D."/>
        </authorList>
    </citation>
    <scope>NUCLEOTIDE SEQUENCE [LARGE SCALE GENOMIC DNA]</scope>
    <source>
        <strain evidence="2 3">NEB698</strain>
    </source>
</reference>
<sequence length="194" mass="20679">MSLPSSPANVEQPTAASGVTALVPLAPEPSAPQQYLTFELNARRYALDGLCVREIIEYPQLTRVPMAATCIHGVINLRGAVVPVIDLGLRFGQGPSHIDKRTCIIIVEVTDDEDAHVLGIIVDAVSEVLEVAASQIRPAPAFGNPVRADFIHGMVRQGDEFIVLLTIENTLAVAEIAASGSSTPARQAPERPTR</sequence>
<dbReference type="SMART" id="SM00260">
    <property type="entry name" value="CheW"/>
    <property type="match status" value="1"/>
</dbReference>
<dbReference type="Pfam" id="PF01584">
    <property type="entry name" value="CheW"/>
    <property type="match status" value="1"/>
</dbReference>
<dbReference type="InterPro" id="IPR039315">
    <property type="entry name" value="CheW"/>
</dbReference>
<dbReference type="InterPro" id="IPR002545">
    <property type="entry name" value="CheW-lke_dom"/>
</dbReference>
<dbReference type="OrthoDB" id="9790406at2"/>
<dbReference type="SUPFAM" id="SSF50341">
    <property type="entry name" value="CheW-like"/>
    <property type="match status" value="1"/>
</dbReference>
<accession>A0A2R3QPE4</accession>
<protein>
    <submittedName>
        <fullName evidence="2">Chemotaxis protein CheW</fullName>
    </submittedName>
</protein>
<dbReference type="STRING" id="1001585.MDS_4531"/>
<dbReference type="PANTHER" id="PTHR22617">
    <property type="entry name" value="CHEMOTAXIS SENSOR HISTIDINE KINASE-RELATED"/>
    <property type="match status" value="1"/>
</dbReference>
<dbReference type="GO" id="GO:0007165">
    <property type="term" value="P:signal transduction"/>
    <property type="evidence" value="ECO:0007669"/>
    <property type="project" value="InterPro"/>
</dbReference>
<dbReference type="PROSITE" id="PS50851">
    <property type="entry name" value="CHEW"/>
    <property type="match status" value="1"/>
</dbReference>
<dbReference type="InterPro" id="IPR036061">
    <property type="entry name" value="CheW-like_dom_sf"/>
</dbReference>
<gene>
    <name evidence="2" type="ORF">C7A17_12890</name>
</gene>
<dbReference type="GO" id="GO:0006935">
    <property type="term" value="P:chemotaxis"/>
    <property type="evidence" value="ECO:0007669"/>
    <property type="project" value="InterPro"/>
</dbReference>
<dbReference type="PANTHER" id="PTHR22617:SF41">
    <property type="entry name" value="CHEMOTAXIS SIGNAL TRANSDUCTION SYSTEM ADAPTOR PROTEIN CHEW"/>
    <property type="match status" value="1"/>
</dbReference>
<dbReference type="AlphaFoldDB" id="A0A2R3QPE4"/>
<evidence type="ECO:0000313" key="3">
    <source>
        <dbReference type="Proteomes" id="UP000238327"/>
    </source>
</evidence>
<dbReference type="CDD" id="cd00732">
    <property type="entry name" value="CheW"/>
    <property type="match status" value="1"/>
</dbReference>
<proteinExistence type="predicted"/>
<dbReference type="EMBL" id="CP027657">
    <property type="protein sequence ID" value="AVO53627.1"/>
    <property type="molecule type" value="Genomic_DNA"/>
</dbReference>
<evidence type="ECO:0000313" key="2">
    <source>
        <dbReference type="EMBL" id="AVO53627.1"/>
    </source>
</evidence>
<dbReference type="Gene3D" id="2.40.50.180">
    <property type="entry name" value="CheA-289, Domain 4"/>
    <property type="match status" value="1"/>
</dbReference>
<dbReference type="Gene3D" id="2.30.30.40">
    <property type="entry name" value="SH3 Domains"/>
    <property type="match status" value="1"/>
</dbReference>
<feature type="domain" description="CheW-like" evidence="1">
    <location>
        <begin position="32"/>
        <end position="176"/>
    </location>
</feature>
<evidence type="ECO:0000259" key="1">
    <source>
        <dbReference type="PROSITE" id="PS50851"/>
    </source>
</evidence>
<dbReference type="Proteomes" id="UP000238327">
    <property type="component" value="Chromosome"/>
</dbReference>
<dbReference type="GO" id="GO:0005829">
    <property type="term" value="C:cytosol"/>
    <property type="evidence" value="ECO:0007669"/>
    <property type="project" value="TreeGrafter"/>
</dbReference>
<name>A0A2R3QPE4_ECTME</name>
<dbReference type="RefSeq" id="WP_106738411.1">
    <property type="nucleotide sequence ID" value="NZ_CP027657.1"/>
</dbReference>